<comment type="caution">
    <text evidence="13">The sequence shown here is derived from an EMBL/GenBank/DDBJ whole genome shotgun (WGS) entry which is preliminary data.</text>
</comment>
<evidence type="ECO:0000256" key="11">
    <source>
        <dbReference type="RuleBase" id="RU003750"/>
    </source>
</evidence>
<dbReference type="InterPro" id="IPR050324">
    <property type="entry name" value="CDP-alcohol_PTase-I"/>
</dbReference>
<feature type="transmembrane region" description="Helical" evidence="12">
    <location>
        <begin position="139"/>
        <end position="159"/>
    </location>
</feature>
<evidence type="ECO:0000256" key="9">
    <source>
        <dbReference type="ARBA" id="ARBA00023209"/>
    </source>
</evidence>
<evidence type="ECO:0000313" key="14">
    <source>
        <dbReference type="Proteomes" id="UP000704762"/>
    </source>
</evidence>
<dbReference type="PANTHER" id="PTHR14269">
    <property type="entry name" value="CDP-DIACYLGLYCEROL--GLYCEROL-3-PHOSPHATE 3-PHOSPHATIDYLTRANSFERASE-RELATED"/>
    <property type="match status" value="1"/>
</dbReference>
<dbReference type="Gene3D" id="1.20.120.1760">
    <property type="match status" value="1"/>
</dbReference>
<keyword evidence="4 11" id="KW-0808">Transferase</keyword>
<evidence type="ECO:0000256" key="1">
    <source>
        <dbReference type="ARBA" id="ARBA00004141"/>
    </source>
</evidence>
<evidence type="ECO:0000256" key="5">
    <source>
        <dbReference type="ARBA" id="ARBA00022692"/>
    </source>
</evidence>
<keyword evidence="5 12" id="KW-0812">Transmembrane</keyword>
<comment type="similarity">
    <text evidence="2 11">Belongs to the CDP-alcohol phosphatidyltransferase class-I family.</text>
</comment>
<protein>
    <submittedName>
        <fullName evidence="13">Cardiolipin synthase</fullName>
        <ecNumber evidence="13">2.7.8.41</ecNumber>
    </submittedName>
</protein>
<proteinExistence type="inferred from homology"/>
<dbReference type="InterPro" id="IPR000462">
    <property type="entry name" value="CDP-OH_P_trans"/>
</dbReference>
<evidence type="ECO:0000256" key="12">
    <source>
        <dbReference type="SAM" id="Phobius"/>
    </source>
</evidence>
<evidence type="ECO:0000313" key="13">
    <source>
        <dbReference type="EMBL" id="MBM7797103.1"/>
    </source>
</evidence>
<feature type="transmembrane region" description="Helical" evidence="12">
    <location>
        <begin position="171"/>
        <end position="191"/>
    </location>
</feature>
<evidence type="ECO:0000256" key="6">
    <source>
        <dbReference type="ARBA" id="ARBA00022989"/>
    </source>
</evidence>
<evidence type="ECO:0000256" key="10">
    <source>
        <dbReference type="ARBA" id="ARBA00023264"/>
    </source>
</evidence>
<dbReference type="PANTHER" id="PTHR14269:SF62">
    <property type="entry name" value="CDP-DIACYLGLYCEROL--GLYCEROL-3-PHOSPHATE 3-PHOSPHATIDYLTRANSFERASE 1, CHLOROPLASTIC"/>
    <property type="match status" value="1"/>
</dbReference>
<name>A0ABS2REJ7_9ACTN</name>
<keyword evidence="7" id="KW-0443">Lipid metabolism</keyword>
<sequence length="215" mass="24105">MEPTGEMTAASPGPSYDTDRVWTLPNVLSMLRLAGVPLLLWLVLGPHADVIAVLVLIVAGFTDWLDGFLARRWNQRSRLGQMLDPVADRFYILATLIGLAVREIIPWWLVIILVARDVVIALLVPILETRGYSSLPVHFLGKAATFNLLYAFPLVLLGAGDSTFAMAARVLGWAFAIWGTGLYWWAGCLYIRQTYTLVRTLPRVERHPQHRLEAR</sequence>
<dbReference type="GO" id="GO:0043337">
    <property type="term" value="F:cardiolipin synthase (CMP-forming)"/>
    <property type="evidence" value="ECO:0007669"/>
    <property type="project" value="UniProtKB-EC"/>
</dbReference>
<dbReference type="Proteomes" id="UP000704762">
    <property type="component" value="Unassembled WGS sequence"/>
</dbReference>
<dbReference type="InterPro" id="IPR004570">
    <property type="entry name" value="Phosphatidylglycerol_P_synth"/>
</dbReference>
<organism evidence="13 14">
    <name type="scientific">Microlunatus panaciterrae</name>
    <dbReference type="NCBI Taxonomy" id="400768"/>
    <lineage>
        <taxon>Bacteria</taxon>
        <taxon>Bacillati</taxon>
        <taxon>Actinomycetota</taxon>
        <taxon>Actinomycetes</taxon>
        <taxon>Propionibacteriales</taxon>
        <taxon>Propionibacteriaceae</taxon>
        <taxon>Microlunatus</taxon>
    </lineage>
</organism>
<feature type="transmembrane region" description="Helical" evidence="12">
    <location>
        <begin position="107"/>
        <end position="127"/>
    </location>
</feature>
<dbReference type="EC" id="2.7.8.41" evidence="13"/>
<evidence type="ECO:0000256" key="2">
    <source>
        <dbReference type="ARBA" id="ARBA00010441"/>
    </source>
</evidence>
<keyword evidence="6 12" id="KW-1133">Transmembrane helix</keyword>
<reference evidence="13 14" key="1">
    <citation type="submission" date="2021-01" db="EMBL/GenBank/DDBJ databases">
        <title>Sequencing the genomes of 1000 actinobacteria strains.</title>
        <authorList>
            <person name="Klenk H.-P."/>
        </authorList>
    </citation>
    <scope>NUCLEOTIDE SEQUENCE [LARGE SCALE GENOMIC DNA]</scope>
    <source>
        <strain evidence="13 14">DSM 18662</strain>
    </source>
</reference>
<keyword evidence="10" id="KW-1208">Phospholipid metabolism</keyword>
<evidence type="ECO:0000256" key="4">
    <source>
        <dbReference type="ARBA" id="ARBA00022679"/>
    </source>
</evidence>
<dbReference type="InterPro" id="IPR043130">
    <property type="entry name" value="CDP-OH_PTrfase_TM_dom"/>
</dbReference>
<comment type="subcellular location">
    <subcellularLocation>
        <location evidence="1">Membrane</location>
        <topology evidence="1">Multi-pass membrane protein</topology>
    </subcellularLocation>
</comment>
<keyword evidence="9" id="KW-0594">Phospholipid biosynthesis</keyword>
<evidence type="ECO:0000256" key="3">
    <source>
        <dbReference type="ARBA" id="ARBA00022516"/>
    </source>
</evidence>
<dbReference type="PROSITE" id="PS00379">
    <property type="entry name" value="CDP_ALCOHOL_P_TRANSF"/>
    <property type="match status" value="1"/>
</dbReference>
<keyword evidence="3" id="KW-0444">Lipid biosynthesis</keyword>
<accession>A0ABS2REJ7</accession>
<dbReference type="InterPro" id="IPR048254">
    <property type="entry name" value="CDP_ALCOHOL_P_TRANSF_CS"/>
</dbReference>
<keyword evidence="8 12" id="KW-0472">Membrane</keyword>
<evidence type="ECO:0000256" key="8">
    <source>
        <dbReference type="ARBA" id="ARBA00023136"/>
    </source>
</evidence>
<evidence type="ECO:0000256" key="7">
    <source>
        <dbReference type="ARBA" id="ARBA00023098"/>
    </source>
</evidence>
<gene>
    <name evidence="13" type="ORF">JOE57_000024</name>
</gene>
<keyword evidence="14" id="KW-1185">Reference proteome</keyword>
<dbReference type="Pfam" id="PF01066">
    <property type="entry name" value="CDP-OH_P_transf"/>
    <property type="match status" value="1"/>
</dbReference>
<dbReference type="PIRSF" id="PIRSF000847">
    <property type="entry name" value="Phos_ph_gly_syn"/>
    <property type="match status" value="1"/>
</dbReference>
<dbReference type="EMBL" id="JAFBCF010000001">
    <property type="protein sequence ID" value="MBM7797103.1"/>
    <property type="molecule type" value="Genomic_DNA"/>
</dbReference>